<dbReference type="Proteomes" id="UP000465601">
    <property type="component" value="Unassembled WGS sequence"/>
</dbReference>
<evidence type="ECO:0000313" key="8">
    <source>
        <dbReference type="EMBL" id="KAB3525925.1"/>
    </source>
</evidence>
<evidence type="ECO:0000256" key="5">
    <source>
        <dbReference type="ARBA" id="ARBA00023136"/>
    </source>
</evidence>
<feature type="domain" description="ABC3 transporter permease C-terminal" evidence="7">
    <location>
        <begin position="1"/>
        <end position="41"/>
    </location>
</feature>
<gene>
    <name evidence="8" type="ORF">F8153_14430</name>
</gene>
<reference evidence="8 9" key="1">
    <citation type="submission" date="2019-10" db="EMBL/GenBank/DDBJ databases">
        <title>Alkaliphilus serpentinus sp. nov. and Alkaliphilus pronyensis sp. nov., two novel anaerobic alkaliphilic species isolated from the serpentinized-hosted hydrothermal field of the Prony Bay (New Caledonia).</title>
        <authorList>
            <person name="Postec A."/>
        </authorList>
    </citation>
    <scope>NUCLEOTIDE SEQUENCE [LARGE SCALE GENOMIC DNA]</scope>
    <source>
        <strain evidence="8 9">LacT</strain>
    </source>
</reference>
<keyword evidence="9" id="KW-1185">Reference proteome</keyword>
<dbReference type="InterPro" id="IPR003838">
    <property type="entry name" value="ABC3_permease_C"/>
</dbReference>
<evidence type="ECO:0000256" key="3">
    <source>
        <dbReference type="ARBA" id="ARBA00022692"/>
    </source>
</evidence>
<keyword evidence="4 6" id="KW-1133">Transmembrane helix</keyword>
<evidence type="ECO:0000259" key="7">
    <source>
        <dbReference type="Pfam" id="PF02687"/>
    </source>
</evidence>
<keyword evidence="3 6" id="KW-0812">Transmembrane</keyword>
<dbReference type="GO" id="GO:0005886">
    <property type="term" value="C:plasma membrane"/>
    <property type="evidence" value="ECO:0007669"/>
    <property type="project" value="UniProtKB-SubCell"/>
</dbReference>
<proteinExistence type="predicted"/>
<keyword evidence="2" id="KW-1003">Cell membrane</keyword>
<comment type="caution">
    <text evidence="8">The sequence shown here is derived from an EMBL/GenBank/DDBJ whole genome shotgun (WGS) entry which is preliminary data.</text>
</comment>
<dbReference type="Pfam" id="PF02687">
    <property type="entry name" value="FtsX"/>
    <property type="match status" value="1"/>
</dbReference>
<organism evidence="8 9">
    <name type="scientific">Alkaliphilus serpentinus</name>
    <dbReference type="NCBI Taxonomy" id="1482731"/>
    <lineage>
        <taxon>Bacteria</taxon>
        <taxon>Bacillati</taxon>
        <taxon>Bacillota</taxon>
        <taxon>Clostridia</taxon>
        <taxon>Peptostreptococcales</taxon>
        <taxon>Natronincolaceae</taxon>
        <taxon>Alkaliphilus</taxon>
    </lineage>
</organism>
<evidence type="ECO:0000256" key="2">
    <source>
        <dbReference type="ARBA" id="ARBA00022475"/>
    </source>
</evidence>
<sequence>MSTSLFERKYEIGLYRSIGYNKSNITKILGLEMFFISFIVYTVNRTILKNSILSNVNDL</sequence>
<evidence type="ECO:0000313" key="9">
    <source>
        <dbReference type="Proteomes" id="UP000465601"/>
    </source>
</evidence>
<dbReference type="EMBL" id="WBZB01000055">
    <property type="protein sequence ID" value="KAB3525925.1"/>
    <property type="molecule type" value="Genomic_DNA"/>
</dbReference>
<evidence type="ECO:0000256" key="6">
    <source>
        <dbReference type="SAM" id="Phobius"/>
    </source>
</evidence>
<comment type="subcellular location">
    <subcellularLocation>
        <location evidence="1">Cell membrane</location>
        <topology evidence="1">Multi-pass membrane protein</topology>
    </subcellularLocation>
</comment>
<protein>
    <submittedName>
        <fullName evidence="8">FtsX-like permease family protein</fullName>
    </submittedName>
</protein>
<evidence type="ECO:0000256" key="4">
    <source>
        <dbReference type="ARBA" id="ARBA00022989"/>
    </source>
</evidence>
<name>A0A833HLJ4_9FIRM</name>
<feature type="transmembrane region" description="Helical" evidence="6">
    <location>
        <begin position="25"/>
        <end position="43"/>
    </location>
</feature>
<keyword evidence="5 6" id="KW-0472">Membrane</keyword>
<accession>A0A833HLJ4</accession>
<evidence type="ECO:0000256" key="1">
    <source>
        <dbReference type="ARBA" id="ARBA00004651"/>
    </source>
</evidence>
<dbReference type="AlphaFoldDB" id="A0A833HLJ4"/>
<dbReference type="OrthoDB" id="9780560at2"/>